<feature type="compositionally biased region" description="Polar residues" evidence="1">
    <location>
        <begin position="14"/>
        <end position="26"/>
    </location>
</feature>
<keyword evidence="3" id="KW-1185">Reference proteome</keyword>
<organism evidence="2 3">
    <name type="scientific">Nesidiocoris tenuis</name>
    <dbReference type="NCBI Taxonomy" id="355587"/>
    <lineage>
        <taxon>Eukaryota</taxon>
        <taxon>Metazoa</taxon>
        <taxon>Ecdysozoa</taxon>
        <taxon>Arthropoda</taxon>
        <taxon>Hexapoda</taxon>
        <taxon>Insecta</taxon>
        <taxon>Pterygota</taxon>
        <taxon>Neoptera</taxon>
        <taxon>Paraneoptera</taxon>
        <taxon>Hemiptera</taxon>
        <taxon>Heteroptera</taxon>
        <taxon>Panheteroptera</taxon>
        <taxon>Cimicomorpha</taxon>
        <taxon>Miridae</taxon>
        <taxon>Dicyphina</taxon>
        <taxon>Nesidiocoris</taxon>
    </lineage>
</organism>
<proteinExistence type="predicted"/>
<protein>
    <submittedName>
        <fullName evidence="2">Uncharacterized protein</fullName>
    </submittedName>
</protein>
<name>A0A6H5GX71_9HEMI</name>
<feature type="region of interest" description="Disordered" evidence="1">
    <location>
        <begin position="1"/>
        <end position="40"/>
    </location>
</feature>
<dbReference type="EMBL" id="CADCXU010021550">
    <property type="protein sequence ID" value="CAB0009158.1"/>
    <property type="molecule type" value="Genomic_DNA"/>
</dbReference>
<evidence type="ECO:0000256" key="1">
    <source>
        <dbReference type="SAM" id="MobiDB-lite"/>
    </source>
</evidence>
<reference evidence="2 3" key="1">
    <citation type="submission" date="2020-02" db="EMBL/GenBank/DDBJ databases">
        <authorList>
            <person name="Ferguson B K."/>
        </authorList>
    </citation>
    <scope>NUCLEOTIDE SEQUENCE [LARGE SCALE GENOMIC DNA]</scope>
</reference>
<dbReference type="AlphaFoldDB" id="A0A6H5GX71"/>
<accession>A0A6H5GX71</accession>
<sequence length="208" mass="23563">MTPEGESKKKGAIQKNNTQAAESKASSGRKRSHQLGRLRDRSASVKSPLWPRKRLFRTLNEFRGKGYLGFLASLLCTHRKGGGPCPEGPPRSWVIVLYLPAELPPEFCITTLTTIIINMIIVRLERPSSLLPIFLLVVLNEFFQAGRNPWGWTCEASTWMYWRCCASAFAVDNGRRTHQVECLVGTRMMDIFKNIRGTLEVVPMYGYI</sequence>
<evidence type="ECO:0000313" key="3">
    <source>
        <dbReference type="Proteomes" id="UP000479000"/>
    </source>
</evidence>
<feature type="compositionally biased region" description="Basic residues" evidence="1">
    <location>
        <begin position="27"/>
        <end position="36"/>
    </location>
</feature>
<evidence type="ECO:0000313" key="2">
    <source>
        <dbReference type="EMBL" id="CAB0009158.1"/>
    </source>
</evidence>
<dbReference type="Proteomes" id="UP000479000">
    <property type="component" value="Unassembled WGS sequence"/>
</dbReference>
<gene>
    <name evidence="2" type="ORF">NTEN_LOCUS14331</name>
</gene>